<sequence>MTTNAVVAFMDILGFREMIEKNKLDDISKLYDTKLTPKVESLNKIREVNEGFIDLLPEIHVLQVSDSIILWIPEISEYTILYLISSVRELMVNFLRRGVPLRGGISMGELSVKRHSDHVNVFGNALTQAYKIEKDQQWSGCTVDSQCVEYMNSMDESPLELALNQKLIAEYQVPKKHGKVEEQYVINWASDPSLINYRKQHFGMVFKMHKKRIDTWDVKVKLDNTIAFYKAMNKSK</sequence>
<dbReference type="Proteomes" id="UP000282076">
    <property type="component" value="Unassembled WGS sequence"/>
</dbReference>
<dbReference type="AlphaFoldDB" id="A0A494XNM6"/>
<gene>
    <name evidence="1" type="ORF">D7Z26_16425</name>
</gene>
<dbReference type="RefSeq" id="WP_120978080.1">
    <property type="nucleotide sequence ID" value="NZ_RBZM01000007.1"/>
</dbReference>
<name>A0A494XNM6_9BACL</name>
<reference evidence="1 2" key="1">
    <citation type="submission" date="2018-10" db="EMBL/GenBank/DDBJ databases">
        <title>Cohnella sp. M2MS4P-1, whole genome shotgun sequence.</title>
        <authorList>
            <person name="Tuo L."/>
        </authorList>
    </citation>
    <scope>NUCLEOTIDE SEQUENCE [LARGE SCALE GENOMIC DNA]</scope>
    <source>
        <strain evidence="1 2">M2MS4P-1</strain>
    </source>
</reference>
<organism evidence="1 2">
    <name type="scientific">Cohnella endophytica</name>
    <dbReference type="NCBI Taxonomy" id="2419778"/>
    <lineage>
        <taxon>Bacteria</taxon>
        <taxon>Bacillati</taxon>
        <taxon>Bacillota</taxon>
        <taxon>Bacilli</taxon>
        <taxon>Bacillales</taxon>
        <taxon>Paenibacillaceae</taxon>
        <taxon>Cohnella</taxon>
    </lineage>
</organism>
<evidence type="ECO:0000313" key="2">
    <source>
        <dbReference type="Proteomes" id="UP000282076"/>
    </source>
</evidence>
<dbReference type="OrthoDB" id="254488at2"/>
<proteinExistence type="predicted"/>
<protein>
    <recommendedName>
        <fullName evidence="3">Adenylate/guanylate cyclase domain-containing protein</fullName>
    </recommendedName>
</protein>
<keyword evidence="2" id="KW-1185">Reference proteome</keyword>
<evidence type="ECO:0000313" key="1">
    <source>
        <dbReference type="EMBL" id="RKP51382.1"/>
    </source>
</evidence>
<accession>A0A494XNM6</accession>
<comment type="caution">
    <text evidence="1">The sequence shown here is derived from an EMBL/GenBank/DDBJ whole genome shotgun (WGS) entry which is preliminary data.</text>
</comment>
<dbReference type="EMBL" id="RBZM01000007">
    <property type="protein sequence ID" value="RKP51382.1"/>
    <property type="molecule type" value="Genomic_DNA"/>
</dbReference>
<evidence type="ECO:0008006" key="3">
    <source>
        <dbReference type="Google" id="ProtNLM"/>
    </source>
</evidence>